<dbReference type="RefSeq" id="WP_085618034.1">
    <property type="nucleotide sequence ID" value="NZ_JFKB01000005.1"/>
</dbReference>
<name>A0A1Y2LF22_9PROT</name>
<gene>
    <name evidence="2" type="ORF">TALK_09075</name>
</gene>
<keyword evidence="1" id="KW-0732">Signal</keyword>
<dbReference type="Gene3D" id="3.40.50.1820">
    <property type="entry name" value="alpha/beta hydrolase"/>
    <property type="match status" value="1"/>
</dbReference>
<evidence type="ECO:0000313" key="2">
    <source>
        <dbReference type="EMBL" id="OSQ48401.1"/>
    </source>
</evidence>
<comment type="caution">
    <text evidence="2">The sequence shown here is derived from an EMBL/GenBank/DDBJ whole genome shotgun (WGS) entry which is preliminary data.</text>
</comment>
<dbReference type="Proteomes" id="UP000193396">
    <property type="component" value="Unassembled WGS sequence"/>
</dbReference>
<dbReference type="AlphaFoldDB" id="A0A1Y2LF22"/>
<dbReference type="InterPro" id="IPR029058">
    <property type="entry name" value="AB_hydrolase_fold"/>
</dbReference>
<organism evidence="2 3">
    <name type="scientific">Thalassospira alkalitolerans</name>
    <dbReference type="NCBI Taxonomy" id="1293890"/>
    <lineage>
        <taxon>Bacteria</taxon>
        <taxon>Pseudomonadati</taxon>
        <taxon>Pseudomonadota</taxon>
        <taxon>Alphaproteobacteria</taxon>
        <taxon>Rhodospirillales</taxon>
        <taxon>Thalassospiraceae</taxon>
        <taxon>Thalassospira</taxon>
    </lineage>
</organism>
<feature type="signal peptide" evidence="1">
    <location>
        <begin position="1"/>
        <end position="28"/>
    </location>
</feature>
<proteinExistence type="predicted"/>
<dbReference type="OrthoDB" id="9814760at2"/>
<accession>A0A1Y2LF22</accession>
<dbReference type="InterPro" id="IPR016986">
    <property type="entry name" value="UCP031982_abhydr"/>
</dbReference>
<dbReference type="SUPFAM" id="SSF53474">
    <property type="entry name" value="alpha/beta-Hydrolases"/>
    <property type="match status" value="1"/>
</dbReference>
<evidence type="ECO:0008006" key="4">
    <source>
        <dbReference type="Google" id="ProtNLM"/>
    </source>
</evidence>
<evidence type="ECO:0000256" key="1">
    <source>
        <dbReference type="SAM" id="SignalP"/>
    </source>
</evidence>
<keyword evidence="3" id="KW-1185">Reference proteome</keyword>
<sequence length="360" mass="37430">MRFLNRMIGAILSCCVVAFAGFSGLAQAAASLKQPEPSGSVGVQTIMTNNAMRSDPVAVSIWYPADKAGATTMIGGNAVFDGVSAIPDAGFANGKFPAVLIAHGGMRSAPHLSDWIAHDLAMAGYVAIVVRPPKIAPDRAGDAVAEIWLRPQDYVATLVSVKGDARFNDHIDSDRIGFLGFQLGGTSALMLAGARLDPNAFAASCDTGGTGIDCGWFGKNGIDLHKVDAAATAQDHHNIDLATVIAVDPELTTSFDRQTLGAIILPISVINLGKPGDIHPGLDASALAQIIPDARYQTIDAASRFSAFATCTPKAVMILREDGDDGAICMDGGDVNRVDIHADLAARITAALQHGFAPTN</sequence>
<feature type="chain" id="PRO_5012802104" description="Dienelactone hydrolase" evidence="1">
    <location>
        <begin position="29"/>
        <end position="360"/>
    </location>
</feature>
<dbReference type="PIRSF" id="PIRSF031982">
    <property type="entry name" value="UCP031982_abhydr"/>
    <property type="match status" value="1"/>
</dbReference>
<dbReference type="EMBL" id="JFKB01000005">
    <property type="protein sequence ID" value="OSQ48401.1"/>
    <property type="molecule type" value="Genomic_DNA"/>
</dbReference>
<reference evidence="2 3" key="1">
    <citation type="submission" date="2014-03" db="EMBL/GenBank/DDBJ databases">
        <title>The draft genome sequence of Thalassospira alkalitolerans JCM 18968.</title>
        <authorList>
            <person name="Lai Q."/>
            <person name="Shao Z."/>
        </authorList>
    </citation>
    <scope>NUCLEOTIDE SEQUENCE [LARGE SCALE GENOMIC DNA]</scope>
    <source>
        <strain evidence="2 3">JCM 18968</strain>
    </source>
</reference>
<evidence type="ECO:0000313" key="3">
    <source>
        <dbReference type="Proteomes" id="UP000193396"/>
    </source>
</evidence>
<protein>
    <recommendedName>
        <fullName evidence="4">Dienelactone hydrolase</fullName>
    </recommendedName>
</protein>